<evidence type="ECO:0000256" key="1">
    <source>
        <dbReference type="SAM" id="MobiDB-lite"/>
    </source>
</evidence>
<dbReference type="OrthoDB" id="439781at2759"/>
<keyword evidence="4" id="KW-1185">Reference proteome</keyword>
<feature type="compositionally biased region" description="Basic and acidic residues" evidence="1">
    <location>
        <begin position="196"/>
        <end position="207"/>
    </location>
</feature>
<dbReference type="EMBL" id="CAMXCT020002017">
    <property type="protein sequence ID" value="CAL1148352.1"/>
    <property type="molecule type" value="Genomic_DNA"/>
</dbReference>
<dbReference type="EMBL" id="CAMXCT030002017">
    <property type="protein sequence ID" value="CAL4782289.1"/>
    <property type="molecule type" value="Genomic_DNA"/>
</dbReference>
<gene>
    <name evidence="2" type="ORF">C1SCF055_LOCUS21586</name>
</gene>
<reference evidence="2" key="1">
    <citation type="submission" date="2022-10" db="EMBL/GenBank/DDBJ databases">
        <authorList>
            <person name="Chen Y."/>
            <person name="Dougan E. K."/>
            <person name="Chan C."/>
            <person name="Rhodes N."/>
            <person name="Thang M."/>
        </authorList>
    </citation>
    <scope>NUCLEOTIDE SEQUENCE</scope>
</reference>
<feature type="region of interest" description="Disordered" evidence="1">
    <location>
        <begin position="83"/>
        <end position="220"/>
    </location>
</feature>
<dbReference type="AlphaFoldDB" id="A0A9P1CPW0"/>
<evidence type="ECO:0000313" key="3">
    <source>
        <dbReference type="EMBL" id="CAL1148352.1"/>
    </source>
</evidence>
<organism evidence="2">
    <name type="scientific">Cladocopium goreaui</name>
    <dbReference type="NCBI Taxonomy" id="2562237"/>
    <lineage>
        <taxon>Eukaryota</taxon>
        <taxon>Sar</taxon>
        <taxon>Alveolata</taxon>
        <taxon>Dinophyceae</taxon>
        <taxon>Suessiales</taxon>
        <taxon>Symbiodiniaceae</taxon>
        <taxon>Cladocopium</taxon>
    </lineage>
</organism>
<feature type="compositionally biased region" description="Pro residues" evidence="1">
    <location>
        <begin position="1"/>
        <end position="26"/>
    </location>
</feature>
<reference evidence="3" key="2">
    <citation type="submission" date="2024-04" db="EMBL/GenBank/DDBJ databases">
        <authorList>
            <person name="Chen Y."/>
            <person name="Shah S."/>
            <person name="Dougan E. K."/>
            <person name="Thang M."/>
            <person name="Chan C."/>
        </authorList>
    </citation>
    <scope>NUCLEOTIDE SEQUENCE [LARGE SCALE GENOMIC DNA]</scope>
</reference>
<proteinExistence type="predicted"/>
<comment type="caution">
    <text evidence="2">The sequence shown here is derived from an EMBL/GenBank/DDBJ whole genome shotgun (WGS) entry which is preliminary data.</text>
</comment>
<protein>
    <submittedName>
        <fullName evidence="2">Uncharacterized protein</fullName>
    </submittedName>
</protein>
<accession>A0A9P1CPW0</accession>
<feature type="region of interest" description="Disordered" evidence="1">
    <location>
        <begin position="1"/>
        <end position="58"/>
    </location>
</feature>
<dbReference type="Proteomes" id="UP001152797">
    <property type="component" value="Unassembled WGS sequence"/>
</dbReference>
<evidence type="ECO:0000313" key="4">
    <source>
        <dbReference type="Proteomes" id="UP001152797"/>
    </source>
</evidence>
<evidence type="ECO:0000313" key="2">
    <source>
        <dbReference type="EMBL" id="CAI3994977.1"/>
    </source>
</evidence>
<dbReference type="EMBL" id="CAMXCT010002017">
    <property type="protein sequence ID" value="CAI3994977.1"/>
    <property type="molecule type" value="Genomic_DNA"/>
</dbReference>
<feature type="compositionally biased region" description="Basic and acidic residues" evidence="1">
    <location>
        <begin position="120"/>
        <end position="161"/>
    </location>
</feature>
<sequence>MEHVLPPPPPSRPYLATPPPNRPFLQPPHEERQVQSAPPERQPFDEEDPLMGKHSKLYQRRKEIEGELRRQFNLPEEAVEVLSQLRSRRSSSYGCPPPVPKPRSGKSKLPPIPKPVEATRGPDEADARAQEAERRSEPPWWKLEQENLARRNQEREAREAFLKSPEPPAEVPSVQVHMLDRSIHLRPQSWRTGRPPAERKVTAEFHAPRPPPEGSQPEEPWRAKARELEALASAHRLKHEELKKALAGWAVLVVKCTFFTDEKVIVGETQTFFL</sequence>
<name>A0A9P1CPW0_9DINO</name>